<gene>
    <name evidence="1" type="ORF">VT99_10444</name>
</gene>
<proteinExistence type="predicted"/>
<organism evidence="1 2">
    <name type="scientific">Candidatus Electrothrix marina</name>
    <dbReference type="NCBI Taxonomy" id="1859130"/>
    <lineage>
        <taxon>Bacteria</taxon>
        <taxon>Pseudomonadati</taxon>
        <taxon>Thermodesulfobacteriota</taxon>
        <taxon>Desulfobulbia</taxon>
        <taxon>Desulfobulbales</taxon>
        <taxon>Desulfobulbaceae</taxon>
        <taxon>Candidatus Electrothrix</taxon>
    </lineage>
</organism>
<dbReference type="EMBL" id="MTKQ01000044">
    <property type="protein sequence ID" value="RWX48914.1"/>
    <property type="molecule type" value="Genomic_DNA"/>
</dbReference>
<comment type="caution">
    <text evidence="1">The sequence shown here is derived from an EMBL/GenBank/DDBJ whole genome shotgun (WGS) entry which is preliminary data.</text>
</comment>
<dbReference type="Proteomes" id="UP000286862">
    <property type="component" value="Unassembled WGS sequence"/>
</dbReference>
<evidence type="ECO:0000313" key="2">
    <source>
        <dbReference type="Proteomes" id="UP000286862"/>
    </source>
</evidence>
<reference evidence="1 2" key="1">
    <citation type="submission" date="2017-01" db="EMBL/GenBank/DDBJ databases">
        <title>The cable genome- insights into the physiology and evolution of filamentous bacteria capable of sulfide oxidation via long distance electron transfer.</title>
        <authorList>
            <person name="Schreiber L."/>
            <person name="Bjerg J.T."/>
            <person name="Boggild A."/>
            <person name="Van De Vossenberg J."/>
            <person name="Meysman F."/>
            <person name="Nielsen L.P."/>
            <person name="Schramm A."/>
            <person name="Kjeldsen K.U."/>
        </authorList>
    </citation>
    <scope>NUCLEOTIDE SEQUENCE [LARGE SCALE GENOMIC DNA]</scope>
    <source>
        <strain evidence="1">A2</strain>
    </source>
</reference>
<evidence type="ECO:0000313" key="1">
    <source>
        <dbReference type="EMBL" id="RWX48914.1"/>
    </source>
</evidence>
<sequence>MRAKKMILETDRHGRLLYQPDLPAGIRIEAIFLIPEKKEKTGKRRKPSPRIYGKGKILGDIMTCSWHFNSGETDSDY</sequence>
<accession>A0A3S3QJA1</accession>
<dbReference type="AlphaFoldDB" id="A0A3S3QJA1"/>
<protein>
    <submittedName>
        <fullName evidence="1">Uncharacterized protein</fullName>
    </submittedName>
</protein>
<name>A0A3S3QJA1_9BACT</name>